<organism evidence="2 3">
    <name type="scientific">Avibacterium paragallinarum</name>
    <name type="common">Haemophilus gallinarum</name>
    <dbReference type="NCBI Taxonomy" id="728"/>
    <lineage>
        <taxon>Bacteria</taxon>
        <taxon>Pseudomonadati</taxon>
        <taxon>Pseudomonadota</taxon>
        <taxon>Gammaproteobacteria</taxon>
        <taxon>Pasteurellales</taxon>
        <taxon>Pasteurellaceae</taxon>
        <taxon>Avibacterium</taxon>
    </lineage>
</organism>
<protein>
    <submittedName>
        <fullName evidence="2">Phage anti-repressor protein</fullName>
    </submittedName>
</protein>
<sequence>MGKELAMVERNEKGRQVRKYFIECERRALQQPQQLALPEPEKKYTFEFTEYELEQLAWLWFSHKRMNTLLADLYEPLNALGSTFSGSVYSHAHEYHRHHKESQATMQRLIEPFKQSTKLNWQRVIPKITPTRNYLDF</sequence>
<dbReference type="EMBL" id="UFSW01000001">
    <property type="protein sequence ID" value="SUU97586.1"/>
    <property type="molecule type" value="Genomic_DNA"/>
</dbReference>
<reference evidence="2 3" key="1">
    <citation type="submission" date="2018-06" db="EMBL/GenBank/DDBJ databases">
        <authorList>
            <consortium name="Pathogen Informatics"/>
            <person name="Doyle S."/>
        </authorList>
    </citation>
    <scope>NUCLEOTIDE SEQUENCE [LARGE SCALE GENOMIC DNA]</scope>
    <source>
        <strain evidence="2 3">NCTC10926</strain>
    </source>
</reference>
<evidence type="ECO:0000313" key="2">
    <source>
        <dbReference type="EMBL" id="SUU97586.1"/>
    </source>
</evidence>
<dbReference type="Pfam" id="PF10548">
    <property type="entry name" value="P22_AR_C"/>
    <property type="match status" value="1"/>
</dbReference>
<evidence type="ECO:0000313" key="3">
    <source>
        <dbReference type="Proteomes" id="UP000254620"/>
    </source>
</evidence>
<feature type="domain" description="Bacteriophage P22 antirepressor protein C-terminal" evidence="1">
    <location>
        <begin position="42"/>
        <end position="114"/>
    </location>
</feature>
<evidence type="ECO:0000259" key="1">
    <source>
        <dbReference type="Pfam" id="PF10548"/>
    </source>
</evidence>
<proteinExistence type="predicted"/>
<dbReference type="InterPro" id="IPR018876">
    <property type="entry name" value="Phage_P22_antirepressor_C"/>
</dbReference>
<gene>
    <name evidence="2" type="ORF">NCTC10926_00981</name>
</gene>
<dbReference type="Proteomes" id="UP000254620">
    <property type="component" value="Unassembled WGS sequence"/>
</dbReference>
<name>A0A380X5Q4_AVIPA</name>
<dbReference type="AlphaFoldDB" id="A0A380X5Q4"/>
<accession>A0A380X5Q4</accession>